<evidence type="ECO:0000256" key="1">
    <source>
        <dbReference type="SAM" id="MobiDB-lite"/>
    </source>
</evidence>
<dbReference type="EMBL" id="JAUJYO010000009">
    <property type="protein sequence ID" value="KAK1308615.1"/>
    <property type="molecule type" value="Genomic_DNA"/>
</dbReference>
<keyword evidence="2" id="KW-0732">Signal</keyword>
<proteinExistence type="predicted"/>
<evidence type="ECO:0008006" key="5">
    <source>
        <dbReference type="Google" id="ProtNLM"/>
    </source>
</evidence>
<protein>
    <recommendedName>
        <fullName evidence="5">Transmembrane protein</fullName>
    </recommendedName>
</protein>
<organism evidence="3 4">
    <name type="scientific">Acorus calamus</name>
    <name type="common">Sweet flag</name>
    <dbReference type="NCBI Taxonomy" id="4465"/>
    <lineage>
        <taxon>Eukaryota</taxon>
        <taxon>Viridiplantae</taxon>
        <taxon>Streptophyta</taxon>
        <taxon>Embryophyta</taxon>
        <taxon>Tracheophyta</taxon>
        <taxon>Spermatophyta</taxon>
        <taxon>Magnoliopsida</taxon>
        <taxon>Liliopsida</taxon>
        <taxon>Acoraceae</taxon>
        <taxon>Acorus</taxon>
    </lineage>
</organism>
<reference evidence="3" key="2">
    <citation type="submission" date="2023-06" db="EMBL/GenBank/DDBJ databases">
        <authorList>
            <person name="Ma L."/>
            <person name="Liu K.-W."/>
            <person name="Li Z."/>
            <person name="Hsiao Y.-Y."/>
            <person name="Qi Y."/>
            <person name="Fu T."/>
            <person name="Tang G."/>
            <person name="Zhang D."/>
            <person name="Sun W.-H."/>
            <person name="Liu D.-K."/>
            <person name="Li Y."/>
            <person name="Chen G.-Z."/>
            <person name="Liu X.-D."/>
            <person name="Liao X.-Y."/>
            <person name="Jiang Y.-T."/>
            <person name="Yu X."/>
            <person name="Hao Y."/>
            <person name="Huang J."/>
            <person name="Zhao X.-W."/>
            <person name="Ke S."/>
            <person name="Chen Y.-Y."/>
            <person name="Wu W.-L."/>
            <person name="Hsu J.-L."/>
            <person name="Lin Y.-F."/>
            <person name="Huang M.-D."/>
            <person name="Li C.-Y."/>
            <person name="Huang L."/>
            <person name="Wang Z.-W."/>
            <person name="Zhao X."/>
            <person name="Zhong W.-Y."/>
            <person name="Peng D.-H."/>
            <person name="Ahmad S."/>
            <person name="Lan S."/>
            <person name="Zhang J.-S."/>
            <person name="Tsai W.-C."/>
            <person name="Van De Peer Y."/>
            <person name="Liu Z.-J."/>
        </authorList>
    </citation>
    <scope>NUCLEOTIDE SEQUENCE</scope>
    <source>
        <strain evidence="3">CP</strain>
        <tissue evidence="3">Leaves</tissue>
    </source>
</reference>
<feature type="chain" id="PRO_5043619982" description="Transmembrane protein" evidence="2">
    <location>
        <begin position="26"/>
        <end position="179"/>
    </location>
</feature>
<gene>
    <name evidence="3" type="ORF">QJS10_CPA09g01379</name>
</gene>
<dbReference type="PANTHER" id="PTHR34379">
    <property type="entry name" value="OS07G0553800 PROTEIN"/>
    <property type="match status" value="1"/>
</dbReference>
<feature type="compositionally biased region" description="Basic residues" evidence="1">
    <location>
        <begin position="32"/>
        <end position="41"/>
    </location>
</feature>
<dbReference type="InterPro" id="IPR040411">
    <property type="entry name" value="At5g23160-like"/>
</dbReference>
<dbReference type="AlphaFoldDB" id="A0AAV9E589"/>
<reference evidence="3" key="1">
    <citation type="journal article" date="2023" name="Nat. Commun.">
        <title>Diploid and tetraploid genomes of Acorus and the evolution of monocots.</title>
        <authorList>
            <person name="Ma L."/>
            <person name="Liu K.W."/>
            <person name="Li Z."/>
            <person name="Hsiao Y.Y."/>
            <person name="Qi Y."/>
            <person name="Fu T."/>
            <person name="Tang G.D."/>
            <person name="Zhang D."/>
            <person name="Sun W.H."/>
            <person name="Liu D.K."/>
            <person name="Li Y."/>
            <person name="Chen G.Z."/>
            <person name="Liu X.D."/>
            <person name="Liao X.Y."/>
            <person name="Jiang Y.T."/>
            <person name="Yu X."/>
            <person name="Hao Y."/>
            <person name="Huang J."/>
            <person name="Zhao X.W."/>
            <person name="Ke S."/>
            <person name="Chen Y.Y."/>
            <person name="Wu W.L."/>
            <person name="Hsu J.L."/>
            <person name="Lin Y.F."/>
            <person name="Huang M.D."/>
            <person name="Li C.Y."/>
            <person name="Huang L."/>
            <person name="Wang Z.W."/>
            <person name="Zhao X."/>
            <person name="Zhong W.Y."/>
            <person name="Peng D.H."/>
            <person name="Ahmad S."/>
            <person name="Lan S."/>
            <person name="Zhang J.S."/>
            <person name="Tsai W.C."/>
            <person name="Van de Peer Y."/>
            <person name="Liu Z.J."/>
        </authorList>
    </citation>
    <scope>NUCLEOTIDE SEQUENCE</scope>
    <source>
        <strain evidence="3">CP</strain>
    </source>
</reference>
<keyword evidence="4" id="KW-1185">Reference proteome</keyword>
<feature type="compositionally biased region" description="Basic and acidic residues" evidence="1">
    <location>
        <begin position="42"/>
        <end position="51"/>
    </location>
</feature>
<evidence type="ECO:0000313" key="4">
    <source>
        <dbReference type="Proteomes" id="UP001180020"/>
    </source>
</evidence>
<dbReference type="Proteomes" id="UP001180020">
    <property type="component" value="Unassembled WGS sequence"/>
</dbReference>
<feature type="signal peptide" evidence="2">
    <location>
        <begin position="1"/>
        <end position="25"/>
    </location>
</feature>
<feature type="region of interest" description="Disordered" evidence="1">
    <location>
        <begin position="156"/>
        <end position="179"/>
    </location>
</feature>
<name>A0AAV9E589_ACOCL</name>
<feature type="compositionally biased region" description="Pro residues" evidence="1">
    <location>
        <begin position="77"/>
        <end position="87"/>
    </location>
</feature>
<evidence type="ECO:0000256" key="2">
    <source>
        <dbReference type="SAM" id="SignalP"/>
    </source>
</evidence>
<evidence type="ECO:0000313" key="3">
    <source>
        <dbReference type="EMBL" id="KAK1308615.1"/>
    </source>
</evidence>
<accession>A0AAV9E589</accession>
<comment type="caution">
    <text evidence="3">The sequence shown here is derived from an EMBL/GenBank/DDBJ whole genome shotgun (WGS) entry which is preliminary data.</text>
</comment>
<sequence length="179" mass="19720">MKPKKKPTSLFLLCFCPAVLDSGDGDPPKCKPILRRKLSRSKKTEHDRSSEDGSTYSKRTDDSMTSSPSSSFRKGSPTPPTPPPPPKQVKMPKQGRVNYGSATVFCLLVASLSVMLFYGRVCAILWTCTWVYSLPCRRRGCGVSCLIGGGVPADGAKEEMTRGRRRAAEGEETKRNRKF</sequence>
<feature type="region of interest" description="Disordered" evidence="1">
    <location>
        <begin position="19"/>
        <end position="94"/>
    </location>
</feature>
<dbReference type="PANTHER" id="PTHR34379:SF6">
    <property type="entry name" value="PROTEIN 3F"/>
    <property type="match status" value="1"/>
</dbReference>